<reference evidence="2 3" key="1">
    <citation type="submission" date="2022-05" db="EMBL/GenBank/DDBJ databases">
        <title>Flavobacterium sp., isolated from activated sludge.</title>
        <authorList>
            <person name="Ran Q."/>
        </authorList>
    </citation>
    <scope>NUCLEOTIDE SEQUENCE [LARGE SCALE GENOMIC DNA]</scope>
    <source>
        <strain evidence="2 3">HXWNR70</strain>
    </source>
</reference>
<feature type="transmembrane region" description="Helical" evidence="1">
    <location>
        <begin position="34"/>
        <end position="53"/>
    </location>
</feature>
<dbReference type="RefSeq" id="WP_250593073.1">
    <property type="nucleotide sequence ID" value="NZ_JAMLJM010000007.1"/>
</dbReference>
<sequence>MSFFPHAFLGMKAVLEHIDKGEIQAPAANSVRIIWFYSSIMMLISGLNLLILFQHILIGSHKARLQVLILGVGLAVFGLGSTYISGTIDTMFLFTLEGIVLILATTILYKRAHHLHDLEQ</sequence>
<proteinExistence type="predicted"/>
<gene>
    <name evidence="2" type="ORF">NAT50_09650</name>
</gene>
<keyword evidence="1" id="KW-1133">Transmembrane helix</keyword>
<feature type="transmembrane region" description="Helical" evidence="1">
    <location>
        <begin position="90"/>
        <end position="109"/>
    </location>
</feature>
<name>A0ABT0TQ59_9FLAO</name>
<feature type="transmembrane region" description="Helical" evidence="1">
    <location>
        <begin position="65"/>
        <end position="84"/>
    </location>
</feature>
<dbReference type="Proteomes" id="UP001317191">
    <property type="component" value="Unassembled WGS sequence"/>
</dbReference>
<evidence type="ECO:0000256" key="1">
    <source>
        <dbReference type="SAM" id="Phobius"/>
    </source>
</evidence>
<keyword evidence="1" id="KW-0472">Membrane</keyword>
<organism evidence="2 3">
    <name type="scientific">Flavobacterium luminosum</name>
    <dbReference type="NCBI Taxonomy" id="2949086"/>
    <lineage>
        <taxon>Bacteria</taxon>
        <taxon>Pseudomonadati</taxon>
        <taxon>Bacteroidota</taxon>
        <taxon>Flavobacteriia</taxon>
        <taxon>Flavobacteriales</taxon>
        <taxon>Flavobacteriaceae</taxon>
        <taxon>Flavobacterium</taxon>
    </lineage>
</organism>
<accession>A0ABT0TQ59</accession>
<keyword evidence="3" id="KW-1185">Reference proteome</keyword>
<dbReference type="EMBL" id="JAMLJM010000007">
    <property type="protein sequence ID" value="MCL9809621.1"/>
    <property type="molecule type" value="Genomic_DNA"/>
</dbReference>
<evidence type="ECO:0000313" key="2">
    <source>
        <dbReference type="EMBL" id="MCL9809621.1"/>
    </source>
</evidence>
<protein>
    <submittedName>
        <fullName evidence="2">Uncharacterized protein</fullName>
    </submittedName>
</protein>
<keyword evidence="1" id="KW-0812">Transmembrane</keyword>
<evidence type="ECO:0000313" key="3">
    <source>
        <dbReference type="Proteomes" id="UP001317191"/>
    </source>
</evidence>
<comment type="caution">
    <text evidence="2">The sequence shown here is derived from an EMBL/GenBank/DDBJ whole genome shotgun (WGS) entry which is preliminary data.</text>
</comment>